<protein>
    <submittedName>
        <fullName evidence="1">Uncharacterized protein</fullName>
    </submittedName>
</protein>
<organism evidence="1 2">
    <name type="scientific">Phycomyces blakesleeanus</name>
    <dbReference type="NCBI Taxonomy" id="4837"/>
    <lineage>
        <taxon>Eukaryota</taxon>
        <taxon>Fungi</taxon>
        <taxon>Fungi incertae sedis</taxon>
        <taxon>Mucoromycota</taxon>
        <taxon>Mucoromycotina</taxon>
        <taxon>Mucoromycetes</taxon>
        <taxon>Mucorales</taxon>
        <taxon>Phycomycetaceae</taxon>
        <taxon>Phycomyces</taxon>
    </lineage>
</organism>
<accession>A0ABR3B1N0</accession>
<evidence type="ECO:0000313" key="1">
    <source>
        <dbReference type="EMBL" id="KAL0087668.1"/>
    </source>
</evidence>
<name>A0ABR3B1N0_PHYBL</name>
<comment type="caution">
    <text evidence="1">The sequence shown here is derived from an EMBL/GenBank/DDBJ whole genome shotgun (WGS) entry which is preliminary data.</text>
</comment>
<keyword evidence="2" id="KW-1185">Reference proteome</keyword>
<evidence type="ECO:0000313" key="2">
    <source>
        <dbReference type="Proteomes" id="UP001448207"/>
    </source>
</evidence>
<sequence length="179" mass="20466">MMTMTITEMIARKYSKKLREKICIHPGVLRFAETFAAENFSHKFRERFQSFDDMKQMTLLNPSVCPQIIISSSSIRDQLTSDLVISIHQDYGIIYTNTYLHTPSFAQVITGGDYDLFSSFMADPKPAHVPENHHDFNYQQSSYKPASWLASQSVLTPAPLTVHHRLIEGLLYKCSSLQS</sequence>
<dbReference type="Proteomes" id="UP001448207">
    <property type="component" value="Unassembled WGS sequence"/>
</dbReference>
<reference evidence="1 2" key="1">
    <citation type="submission" date="2024-04" db="EMBL/GenBank/DDBJ databases">
        <title>Symmetric and asymmetric DNA N6-adenine methylation regulates different biological responses in Mucorales.</title>
        <authorList>
            <consortium name="Lawrence Berkeley National Laboratory"/>
            <person name="Lax C."/>
            <person name="Mondo S.J."/>
            <person name="Osorio-Concepcion M."/>
            <person name="Muszewska A."/>
            <person name="Corrochano-Luque M."/>
            <person name="Gutierrez G."/>
            <person name="Riley R."/>
            <person name="Lipzen A."/>
            <person name="Guo J."/>
            <person name="Hundley H."/>
            <person name="Amirebrahimi M."/>
            <person name="Ng V."/>
            <person name="Lorenzo-Gutierrez D."/>
            <person name="Binder U."/>
            <person name="Yang J."/>
            <person name="Song Y."/>
            <person name="Canovas D."/>
            <person name="Navarro E."/>
            <person name="Freitag M."/>
            <person name="Gabaldon T."/>
            <person name="Grigoriev I.V."/>
            <person name="Corrochano L.M."/>
            <person name="Nicolas F.E."/>
            <person name="Garre V."/>
        </authorList>
    </citation>
    <scope>NUCLEOTIDE SEQUENCE [LARGE SCALE GENOMIC DNA]</scope>
    <source>
        <strain evidence="1 2">L51</strain>
    </source>
</reference>
<proteinExistence type="predicted"/>
<gene>
    <name evidence="1" type="ORF">J3Q64DRAFT_1832980</name>
</gene>
<dbReference type="EMBL" id="JBCLYO010000006">
    <property type="protein sequence ID" value="KAL0087668.1"/>
    <property type="molecule type" value="Genomic_DNA"/>
</dbReference>